<evidence type="ECO:0000256" key="8">
    <source>
        <dbReference type="ARBA" id="ARBA00023069"/>
    </source>
</evidence>
<dbReference type="Gene3D" id="1.10.287.2620">
    <property type="match status" value="1"/>
</dbReference>
<evidence type="ECO:0000256" key="10">
    <source>
        <dbReference type="ARBA" id="ARBA00023212"/>
    </source>
</evidence>
<keyword evidence="6" id="KW-0243">Dynein</keyword>
<accession>A0A5J4TEQ6</accession>
<feature type="domain" description="Dynein heavy chain linker" evidence="12">
    <location>
        <begin position="25"/>
        <end position="281"/>
    </location>
</feature>
<evidence type="ECO:0000256" key="5">
    <source>
        <dbReference type="ARBA" id="ARBA00022840"/>
    </source>
</evidence>
<evidence type="ECO:0000256" key="3">
    <source>
        <dbReference type="ARBA" id="ARBA00022701"/>
    </source>
</evidence>
<dbReference type="GO" id="GO:0030286">
    <property type="term" value="C:dynein complex"/>
    <property type="evidence" value="ECO:0007669"/>
    <property type="project" value="UniProtKB-KW"/>
</dbReference>
<dbReference type="GO" id="GO:0005874">
    <property type="term" value="C:microtubule"/>
    <property type="evidence" value="ECO:0007669"/>
    <property type="project" value="UniProtKB-KW"/>
</dbReference>
<organism evidence="13 14">
    <name type="scientific">Streblomastix strix</name>
    <dbReference type="NCBI Taxonomy" id="222440"/>
    <lineage>
        <taxon>Eukaryota</taxon>
        <taxon>Metamonada</taxon>
        <taxon>Preaxostyla</taxon>
        <taxon>Oxymonadida</taxon>
        <taxon>Streblomastigidae</taxon>
        <taxon>Streblomastix</taxon>
    </lineage>
</organism>
<evidence type="ECO:0000256" key="6">
    <source>
        <dbReference type="ARBA" id="ARBA00023017"/>
    </source>
</evidence>
<dbReference type="AlphaFoldDB" id="A0A5J4TEQ6"/>
<evidence type="ECO:0000259" key="12">
    <source>
        <dbReference type="Pfam" id="PF08393"/>
    </source>
</evidence>
<evidence type="ECO:0000256" key="7">
    <source>
        <dbReference type="ARBA" id="ARBA00023054"/>
    </source>
</evidence>
<dbReference type="Proteomes" id="UP000324800">
    <property type="component" value="Unassembled WGS sequence"/>
</dbReference>
<keyword evidence="8" id="KW-0969">Cilium</keyword>
<keyword evidence="3" id="KW-0493">Microtubule</keyword>
<name>A0A5J4TEQ6_9EUKA</name>
<comment type="caution">
    <text evidence="13">The sequence shown here is derived from an EMBL/GenBank/DDBJ whole genome shotgun (WGS) entry which is preliminary data.</text>
</comment>
<keyword evidence="10" id="KW-0206">Cytoskeleton</keyword>
<evidence type="ECO:0000256" key="9">
    <source>
        <dbReference type="ARBA" id="ARBA00023175"/>
    </source>
</evidence>
<reference evidence="13 14" key="1">
    <citation type="submission" date="2019-03" db="EMBL/GenBank/DDBJ databases">
        <title>Single cell metagenomics reveals metabolic interactions within the superorganism composed of flagellate Streblomastix strix and complex community of Bacteroidetes bacteria on its surface.</title>
        <authorList>
            <person name="Treitli S.C."/>
            <person name="Kolisko M."/>
            <person name="Husnik F."/>
            <person name="Keeling P."/>
            <person name="Hampl V."/>
        </authorList>
    </citation>
    <scope>NUCLEOTIDE SEQUENCE [LARGE SCALE GENOMIC DNA]</scope>
    <source>
        <strain evidence="13">ST1C</strain>
    </source>
</reference>
<protein>
    <submittedName>
        <fullName evidence="13">Putative Dynein heavy chain 1, axonemal</fullName>
    </submittedName>
</protein>
<dbReference type="PANTHER" id="PTHR45703:SF1">
    <property type="entry name" value="DYNEINS HEAVY CHAIN"/>
    <property type="match status" value="1"/>
</dbReference>
<keyword evidence="11" id="KW-0966">Cell projection</keyword>
<dbReference type="InterPro" id="IPR042222">
    <property type="entry name" value="Dynein_2_N"/>
</dbReference>
<evidence type="ECO:0000256" key="11">
    <source>
        <dbReference type="ARBA" id="ARBA00023273"/>
    </source>
</evidence>
<gene>
    <name evidence="13" type="ORF">EZS28_047864</name>
</gene>
<dbReference type="GO" id="GO:0045505">
    <property type="term" value="F:dynein intermediate chain binding"/>
    <property type="evidence" value="ECO:0007669"/>
    <property type="project" value="InterPro"/>
</dbReference>
<sequence length="285" mass="34058">MRKKLKEFNQNEGLLGREITEYPELQQTSKKFEGYYLLWTTANNWSHWRVEWKEAEFEELDAVAMEQQLTKAISNMARCQKLFRETPEPLSVAQLVKGQMDELAPRMPMIVALRNPGMKDRHWKQLEEVCKQDIKPKKGTTLNDMLNLDIQDHKDEIMKICDIAAKEYALEEALIEMNKEWQGVQFDIKDYKATRTYVMFGATEIQERLDMHLLRTQAMSFSPFKEPHKDAIEKWLQLLDRVSLVVEEWLKCQKRWIYLEPIFSSEDIQRQLPIEYKRFQDYLEV</sequence>
<proteinExistence type="predicted"/>
<evidence type="ECO:0000313" key="14">
    <source>
        <dbReference type="Proteomes" id="UP000324800"/>
    </source>
</evidence>
<keyword evidence="4" id="KW-0547">Nucleotide-binding</keyword>
<comment type="subcellular location">
    <subcellularLocation>
        <location evidence="1">Cytoplasm</location>
        <location evidence="1">Cytoskeleton</location>
        <location evidence="1">Cilium axoneme</location>
    </subcellularLocation>
</comment>
<keyword evidence="5" id="KW-0067">ATP-binding</keyword>
<dbReference type="Gene3D" id="1.20.140.100">
    <property type="entry name" value="Dynein heavy chain, N-terminal domain 2"/>
    <property type="match status" value="1"/>
</dbReference>
<dbReference type="Pfam" id="PF08393">
    <property type="entry name" value="DHC_N2"/>
    <property type="match status" value="1"/>
</dbReference>
<dbReference type="GO" id="GO:0007018">
    <property type="term" value="P:microtubule-based movement"/>
    <property type="evidence" value="ECO:0007669"/>
    <property type="project" value="InterPro"/>
</dbReference>
<dbReference type="InterPro" id="IPR026983">
    <property type="entry name" value="DHC"/>
</dbReference>
<dbReference type="GO" id="GO:0005524">
    <property type="term" value="F:ATP binding"/>
    <property type="evidence" value="ECO:0007669"/>
    <property type="project" value="UniProtKB-KW"/>
</dbReference>
<evidence type="ECO:0000313" key="13">
    <source>
        <dbReference type="EMBL" id="KAA6356609.1"/>
    </source>
</evidence>
<dbReference type="PANTHER" id="PTHR45703">
    <property type="entry name" value="DYNEIN HEAVY CHAIN"/>
    <property type="match status" value="1"/>
</dbReference>
<dbReference type="GO" id="GO:0005930">
    <property type="term" value="C:axoneme"/>
    <property type="evidence" value="ECO:0007669"/>
    <property type="project" value="UniProtKB-SubCell"/>
</dbReference>
<dbReference type="FunFam" id="1.10.287.2620:FF:000002">
    <property type="entry name" value="Dynein heavy chain 2, axonemal"/>
    <property type="match status" value="1"/>
</dbReference>
<dbReference type="InterPro" id="IPR013602">
    <property type="entry name" value="Dynein_heavy_linker"/>
</dbReference>
<feature type="non-terminal residue" evidence="13">
    <location>
        <position position="285"/>
    </location>
</feature>
<evidence type="ECO:0000256" key="1">
    <source>
        <dbReference type="ARBA" id="ARBA00004430"/>
    </source>
</evidence>
<keyword evidence="9" id="KW-0505">Motor protein</keyword>
<keyword evidence="7" id="KW-0175">Coiled coil</keyword>
<evidence type="ECO:0000256" key="4">
    <source>
        <dbReference type="ARBA" id="ARBA00022741"/>
    </source>
</evidence>
<dbReference type="GO" id="GO:0051959">
    <property type="term" value="F:dynein light intermediate chain binding"/>
    <property type="evidence" value="ECO:0007669"/>
    <property type="project" value="InterPro"/>
</dbReference>
<dbReference type="EMBL" id="SNRW01032699">
    <property type="protein sequence ID" value="KAA6356609.1"/>
    <property type="molecule type" value="Genomic_DNA"/>
</dbReference>
<keyword evidence="2" id="KW-0963">Cytoplasm</keyword>
<evidence type="ECO:0000256" key="2">
    <source>
        <dbReference type="ARBA" id="ARBA00022490"/>
    </source>
</evidence>
<dbReference type="OrthoDB" id="447173at2759"/>